<name>A0A1X2H6F4_SYNRA</name>
<evidence type="ECO:0000313" key="3">
    <source>
        <dbReference type="Proteomes" id="UP000242180"/>
    </source>
</evidence>
<feature type="compositionally biased region" description="Pro residues" evidence="1">
    <location>
        <begin position="204"/>
        <end position="213"/>
    </location>
</feature>
<dbReference type="OrthoDB" id="2417670at2759"/>
<keyword evidence="3" id="KW-1185">Reference proteome</keyword>
<feature type="compositionally biased region" description="Low complexity" evidence="1">
    <location>
        <begin position="300"/>
        <end position="312"/>
    </location>
</feature>
<feature type="compositionally biased region" description="Pro residues" evidence="1">
    <location>
        <begin position="243"/>
        <end position="268"/>
    </location>
</feature>
<evidence type="ECO:0000256" key="1">
    <source>
        <dbReference type="SAM" id="MobiDB-lite"/>
    </source>
</evidence>
<accession>A0A1X2H6F4</accession>
<organism evidence="2 3">
    <name type="scientific">Syncephalastrum racemosum</name>
    <name type="common">Filamentous fungus</name>
    <dbReference type="NCBI Taxonomy" id="13706"/>
    <lineage>
        <taxon>Eukaryota</taxon>
        <taxon>Fungi</taxon>
        <taxon>Fungi incertae sedis</taxon>
        <taxon>Mucoromycota</taxon>
        <taxon>Mucoromycotina</taxon>
        <taxon>Mucoromycetes</taxon>
        <taxon>Mucorales</taxon>
        <taxon>Syncephalastraceae</taxon>
        <taxon>Syncephalastrum</taxon>
    </lineage>
</organism>
<dbReference type="GO" id="GO:0005884">
    <property type="term" value="C:actin filament"/>
    <property type="evidence" value="ECO:0007669"/>
    <property type="project" value="TreeGrafter"/>
</dbReference>
<protein>
    <submittedName>
        <fullName evidence="2">Uncharacterized protein</fullName>
    </submittedName>
</protein>
<dbReference type="InParanoid" id="A0A1X2H6F4"/>
<dbReference type="EMBL" id="MCGN01000008">
    <property type="protein sequence ID" value="ORY93977.1"/>
    <property type="molecule type" value="Genomic_DNA"/>
</dbReference>
<feature type="compositionally biased region" description="Low complexity" evidence="1">
    <location>
        <begin position="269"/>
        <end position="289"/>
    </location>
</feature>
<evidence type="ECO:0000313" key="2">
    <source>
        <dbReference type="EMBL" id="ORY93977.1"/>
    </source>
</evidence>
<feature type="compositionally biased region" description="Polar residues" evidence="1">
    <location>
        <begin position="35"/>
        <end position="58"/>
    </location>
</feature>
<reference evidence="2 3" key="1">
    <citation type="submission" date="2016-07" db="EMBL/GenBank/DDBJ databases">
        <title>Pervasive Adenine N6-methylation of Active Genes in Fungi.</title>
        <authorList>
            <consortium name="DOE Joint Genome Institute"/>
            <person name="Mondo S.J."/>
            <person name="Dannebaum R.O."/>
            <person name="Kuo R.C."/>
            <person name="Labutti K."/>
            <person name="Haridas S."/>
            <person name="Kuo A."/>
            <person name="Salamov A."/>
            <person name="Ahrendt S.R."/>
            <person name="Lipzen A."/>
            <person name="Sullivan W."/>
            <person name="Andreopoulos W.B."/>
            <person name="Clum A."/>
            <person name="Lindquist E."/>
            <person name="Daum C."/>
            <person name="Ramamoorthy G.K."/>
            <person name="Gryganskyi A."/>
            <person name="Culley D."/>
            <person name="Magnuson J.K."/>
            <person name="James T.Y."/>
            <person name="O'Malley M.A."/>
            <person name="Stajich J.E."/>
            <person name="Spatafora J.W."/>
            <person name="Visel A."/>
            <person name="Grigoriev I.V."/>
        </authorList>
    </citation>
    <scope>NUCLEOTIDE SEQUENCE [LARGE SCALE GENOMIC DNA]</scope>
    <source>
        <strain evidence="2 3">NRRL 2496</strain>
    </source>
</reference>
<feature type="compositionally biased region" description="Low complexity" evidence="1">
    <location>
        <begin position="332"/>
        <end position="343"/>
    </location>
</feature>
<gene>
    <name evidence="2" type="ORF">BCR43DRAFT_516987</name>
</gene>
<dbReference type="AlphaFoldDB" id="A0A1X2H6F4"/>
<feature type="compositionally biased region" description="Low complexity" evidence="1">
    <location>
        <begin position="469"/>
        <end position="479"/>
    </location>
</feature>
<feature type="compositionally biased region" description="Polar residues" evidence="1">
    <location>
        <begin position="215"/>
        <end position="234"/>
    </location>
</feature>
<feature type="compositionally biased region" description="Polar residues" evidence="1">
    <location>
        <begin position="80"/>
        <end position="99"/>
    </location>
</feature>
<dbReference type="GO" id="GO:0030041">
    <property type="term" value="P:actin filament polymerization"/>
    <property type="evidence" value="ECO:0007669"/>
    <property type="project" value="TreeGrafter"/>
</dbReference>
<dbReference type="PANTHER" id="PTHR45691:SF6">
    <property type="entry name" value="PROTEIN DIAPHANOUS"/>
    <property type="match status" value="1"/>
</dbReference>
<dbReference type="Proteomes" id="UP000242180">
    <property type="component" value="Unassembled WGS sequence"/>
</dbReference>
<comment type="caution">
    <text evidence="2">The sequence shown here is derived from an EMBL/GenBank/DDBJ whole genome shotgun (WGS) entry which is preliminary data.</text>
</comment>
<dbReference type="InterPro" id="IPR051412">
    <property type="entry name" value="Formin_Homology_Diaphanous_sf"/>
</dbReference>
<dbReference type="OMA" id="KTHIAGN"/>
<sequence length="479" mass="51554">MDTQRSLPPIAHILHPPPSSPTATTPRHNHDKQHSSTFADPSSSSYRASCNCHSHSTQAPPPSMHLSPASPISPCPSPTFRPQQDHSSNAQHNHAQQRYLTVPPRITTDAYNRTTTPRIAAGPPSPLSPASTTGDDHKAVSPSSSSTSLPPLQGDDPPRPLRTYRPMKRQNSPPYGRLFSSWDSSATSPVPHYYGHYRHKELSPSPPPAPLPPTGTRSLTRFPSHARQASSPSTFPMARSPAPSSPLPPPPPPHQPPVSYPHPAPPATVPVAGPRASRSASTADTSMTRYSTSEGTPPLTHSRTCSSASTASTHDEDVIMLERPRQNKARPRAASSASCASAPERPPPPPSTQILFTASGEPILKRRRGRPPSLREPSWEGGWTFLTPTVWTVNSPAQQQLIQAREEDSEDTTAMDGSMAAFTSASMDAVLQMPKKKRGRKPKTQLAGNSCFVWRDLTATRNASKKKASSSTSNSSSKS</sequence>
<feature type="compositionally biased region" description="Low complexity" evidence="1">
    <location>
        <begin position="141"/>
        <end position="152"/>
    </location>
</feature>
<feature type="region of interest" description="Disordered" evidence="1">
    <location>
        <begin position="460"/>
        <end position="479"/>
    </location>
</feature>
<feature type="compositionally biased region" description="Basic and acidic residues" evidence="1">
    <location>
        <begin position="313"/>
        <end position="325"/>
    </location>
</feature>
<dbReference type="PANTHER" id="PTHR45691">
    <property type="entry name" value="PROTEIN DIAPHANOUS"/>
    <property type="match status" value="1"/>
</dbReference>
<proteinExistence type="predicted"/>
<feature type="region of interest" description="Disordered" evidence="1">
    <location>
        <begin position="1"/>
        <end position="381"/>
    </location>
</feature>